<gene>
    <name evidence="6" type="ORF">S01H1_62820</name>
</gene>
<feature type="non-terminal residue" evidence="6">
    <location>
        <position position="202"/>
    </location>
</feature>
<dbReference type="EMBL" id="BARS01041291">
    <property type="protein sequence ID" value="GAG30655.1"/>
    <property type="molecule type" value="Genomic_DNA"/>
</dbReference>
<dbReference type="InterPro" id="IPR000064">
    <property type="entry name" value="NLP_P60_dom"/>
</dbReference>
<organism evidence="6">
    <name type="scientific">marine sediment metagenome</name>
    <dbReference type="NCBI Taxonomy" id="412755"/>
    <lineage>
        <taxon>unclassified sequences</taxon>
        <taxon>metagenomes</taxon>
        <taxon>ecological metagenomes</taxon>
    </lineage>
</organism>
<dbReference type="InterPro" id="IPR051202">
    <property type="entry name" value="Peptidase_C40"/>
</dbReference>
<dbReference type="GO" id="GO:0006508">
    <property type="term" value="P:proteolysis"/>
    <property type="evidence" value="ECO:0007669"/>
    <property type="project" value="UniProtKB-KW"/>
</dbReference>
<evidence type="ECO:0000256" key="1">
    <source>
        <dbReference type="ARBA" id="ARBA00007074"/>
    </source>
</evidence>
<comment type="caution">
    <text evidence="6">The sequence shown here is derived from an EMBL/GenBank/DDBJ whole genome shotgun (WGS) entry which is preliminary data.</text>
</comment>
<accession>X0WJ09</accession>
<evidence type="ECO:0000256" key="3">
    <source>
        <dbReference type="ARBA" id="ARBA00022801"/>
    </source>
</evidence>
<evidence type="ECO:0000256" key="4">
    <source>
        <dbReference type="ARBA" id="ARBA00022807"/>
    </source>
</evidence>
<dbReference type="Pfam" id="PF08239">
    <property type="entry name" value="SH3_3"/>
    <property type="match status" value="1"/>
</dbReference>
<dbReference type="PROSITE" id="PS51781">
    <property type="entry name" value="SH3B"/>
    <property type="match status" value="1"/>
</dbReference>
<dbReference type="GO" id="GO:0008234">
    <property type="term" value="F:cysteine-type peptidase activity"/>
    <property type="evidence" value="ECO:0007669"/>
    <property type="project" value="UniProtKB-KW"/>
</dbReference>
<keyword evidence="2" id="KW-0645">Protease</keyword>
<keyword evidence="4" id="KW-0788">Thiol protease</keyword>
<keyword evidence="3" id="KW-0378">Hydrolase</keyword>
<feature type="domain" description="SH3b" evidence="5">
    <location>
        <begin position="24"/>
        <end position="88"/>
    </location>
</feature>
<dbReference type="Gene3D" id="3.90.1720.10">
    <property type="entry name" value="endopeptidase domain like (from Nostoc punctiforme)"/>
    <property type="match status" value="1"/>
</dbReference>
<dbReference type="AlphaFoldDB" id="X0WJ09"/>
<comment type="similarity">
    <text evidence="1">Belongs to the peptidase C40 family.</text>
</comment>
<dbReference type="InterPro" id="IPR057812">
    <property type="entry name" value="SH3_YKFC_2nd"/>
</dbReference>
<evidence type="ECO:0000259" key="5">
    <source>
        <dbReference type="PROSITE" id="PS51781"/>
    </source>
</evidence>
<evidence type="ECO:0000313" key="6">
    <source>
        <dbReference type="EMBL" id="GAG30655.1"/>
    </source>
</evidence>
<dbReference type="Pfam" id="PF23795">
    <property type="entry name" value="SH3_YKFC_2nd"/>
    <property type="match status" value="1"/>
</dbReference>
<reference evidence="6" key="1">
    <citation type="journal article" date="2014" name="Front. Microbiol.">
        <title>High frequency of phylogenetically diverse reductive dehalogenase-homologous genes in deep subseafloor sedimentary metagenomes.</title>
        <authorList>
            <person name="Kawai M."/>
            <person name="Futagami T."/>
            <person name="Toyoda A."/>
            <person name="Takaki Y."/>
            <person name="Nishi S."/>
            <person name="Hori S."/>
            <person name="Arai W."/>
            <person name="Tsubouchi T."/>
            <person name="Morono Y."/>
            <person name="Uchiyama I."/>
            <person name="Ito T."/>
            <person name="Fujiyama A."/>
            <person name="Inagaki F."/>
            <person name="Takami H."/>
        </authorList>
    </citation>
    <scope>NUCLEOTIDE SEQUENCE</scope>
    <source>
        <strain evidence="6">Expedition CK06-06</strain>
    </source>
</reference>
<dbReference type="Pfam" id="PF00877">
    <property type="entry name" value="NLPC_P60"/>
    <property type="match status" value="1"/>
</dbReference>
<dbReference type="InterPro" id="IPR038765">
    <property type="entry name" value="Papain-like_cys_pep_sf"/>
</dbReference>
<dbReference type="PANTHER" id="PTHR47053">
    <property type="entry name" value="MUREIN DD-ENDOPEPTIDASE MEPH-RELATED"/>
    <property type="match status" value="1"/>
</dbReference>
<protein>
    <recommendedName>
        <fullName evidence="5">SH3b domain-containing protein</fullName>
    </recommendedName>
</protein>
<dbReference type="Gene3D" id="2.30.30.40">
    <property type="entry name" value="SH3 Domains"/>
    <property type="match status" value="2"/>
</dbReference>
<dbReference type="PANTHER" id="PTHR47053:SF1">
    <property type="entry name" value="MUREIN DD-ENDOPEPTIDASE MEPH-RELATED"/>
    <property type="match status" value="1"/>
</dbReference>
<sequence length="202" mass="22931">MRQATISAIFFLMALLVCVATARADTYMVVNAPVANMYYNPDDSSPLVSQAIYASPVKVVKKDGGYSLVKTNDNYKGWIKSSLLKPKSVKRTSHVAEITNLFAKIYQEKDTTQHKPLIMVPFSTRLQVLKIEQKRWIKVRLVDGRVGWLHKGDVTVDPRPLNMKQMLLLSRKFLGMPYQWAGVSTFGFDCSGYVQMLFREMG</sequence>
<evidence type="ECO:0000256" key="2">
    <source>
        <dbReference type="ARBA" id="ARBA00022670"/>
    </source>
</evidence>
<proteinExistence type="inferred from homology"/>
<dbReference type="InterPro" id="IPR003646">
    <property type="entry name" value="SH3-like_bac-type"/>
</dbReference>
<name>X0WJ09_9ZZZZ</name>
<dbReference type="SUPFAM" id="SSF54001">
    <property type="entry name" value="Cysteine proteinases"/>
    <property type="match status" value="1"/>
</dbReference>